<dbReference type="Pfam" id="PF03816">
    <property type="entry name" value="LytR_cpsA_psr"/>
    <property type="match status" value="1"/>
</dbReference>
<dbReference type="PANTHER" id="PTHR33392">
    <property type="entry name" value="POLYISOPRENYL-TEICHOIC ACID--PEPTIDOGLYCAN TEICHOIC ACID TRANSFERASE TAGU"/>
    <property type="match status" value="1"/>
</dbReference>
<organism evidence="5 6">
    <name type="scientific">Eubacterium segne</name>
    <dbReference type="NCBI Taxonomy" id="2763045"/>
    <lineage>
        <taxon>Bacteria</taxon>
        <taxon>Bacillati</taxon>
        <taxon>Bacillota</taxon>
        <taxon>Clostridia</taxon>
        <taxon>Eubacteriales</taxon>
        <taxon>Eubacteriaceae</taxon>
        <taxon>Eubacterium</taxon>
    </lineage>
</organism>
<dbReference type="EMBL" id="JACOOZ010000001">
    <property type="protein sequence ID" value="MBC5666776.1"/>
    <property type="molecule type" value="Genomic_DNA"/>
</dbReference>
<dbReference type="Gene3D" id="3.40.630.190">
    <property type="entry name" value="LCP protein"/>
    <property type="match status" value="1"/>
</dbReference>
<gene>
    <name evidence="5" type="ORF">H8S00_02040</name>
</gene>
<comment type="caution">
    <text evidence="5">The sequence shown here is derived from an EMBL/GenBank/DDBJ whole genome shotgun (WGS) entry which is preliminary data.</text>
</comment>
<dbReference type="Proteomes" id="UP000597877">
    <property type="component" value="Unassembled WGS sequence"/>
</dbReference>
<evidence type="ECO:0000313" key="6">
    <source>
        <dbReference type="Proteomes" id="UP000597877"/>
    </source>
</evidence>
<feature type="region of interest" description="Disordered" evidence="2">
    <location>
        <begin position="1"/>
        <end position="88"/>
    </location>
</feature>
<proteinExistence type="inferred from homology"/>
<accession>A0ABR7EZK5</accession>
<comment type="similarity">
    <text evidence="1">Belongs to the LytR/CpsA/Psr (LCP) family.</text>
</comment>
<dbReference type="RefSeq" id="WP_186839900.1">
    <property type="nucleotide sequence ID" value="NZ_JACOOZ010000001.1"/>
</dbReference>
<feature type="transmembrane region" description="Helical" evidence="3">
    <location>
        <begin position="96"/>
        <end position="121"/>
    </location>
</feature>
<keyword evidence="3" id="KW-0472">Membrane</keyword>
<dbReference type="InterPro" id="IPR004474">
    <property type="entry name" value="LytR_CpsA_psr"/>
</dbReference>
<evidence type="ECO:0000313" key="5">
    <source>
        <dbReference type="EMBL" id="MBC5666776.1"/>
    </source>
</evidence>
<evidence type="ECO:0000256" key="2">
    <source>
        <dbReference type="SAM" id="MobiDB-lite"/>
    </source>
</evidence>
<feature type="domain" description="Cell envelope-related transcriptional attenuator" evidence="4">
    <location>
        <begin position="190"/>
        <end position="343"/>
    </location>
</feature>
<evidence type="ECO:0000256" key="3">
    <source>
        <dbReference type="SAM" id="Phobius"/>
    </source>
</evidence>
<feature type="compositionally biased region" description="Basic residues" evidence="2">
    <location>
        <begin position="47"/>
        <end position="88"/>
    </location>
</feature>
<reference evidence="5 6" key="1">
    <citation type="submission" date="2020-08" db="EMBL/GenBank/DDBJ databases">
        <title>Genome public.</title>
        <authorList>
            <person name="Liu C."/>
            <person name="Sun Q."/>
        </authorList>
    </citation>
    <scope>NUCLEOTIDE SEQUENCE [LARGE SCALE GENOMIC DNA]</scope>
    <source>
        <strain evidence="5 6">BX4</strain>
    </source>
</reference>
<dbReference type="PANTHER" id="PTHR33392:SF6">
    <property type="entry name" value="POLYISOPRENYL-TEICHOIC ACID--PEPTIDOGLYCAN TEICHOIC ACID TRANSFERASE TAGU"/>
    <property type="match status" value="1"/>
</dbReference>
<keyword evidence="3" id="KW-1133">Transmembrane helix</keyword>
<name>A0ABR7EZK5_9FIRM</name>
<keyword evidence="6" id="KW-1185">Reference proteome</keyword>
<keyword evidence="3" id="KW-0812">Transmembrane</keyword>
<dbReference type="InterPro" id="IPR050922">
    <property type="entry name" value="LytR/CpsA/Psr_CW_biosynth"/>
</dbReference>
<sequence length="428" mass="48332">MSRQSNDLYSNIELVPDDYSDDKQADSGNSATNLEDEQVTSKGEHHSSHHSGCGHHSSGSHHPGRGHHSGHHHHSHSSSRKSGSKKKKKWSRKKKFFVILLLVILFLILALLTTFGVMHYLGKKSLLGNEAVALTLPEDINYDDIEGDGKTIEYKGHTYEFNSNIASILFMGVDHDEFKDDAVPSTAGQADALYLMTYNISTGKIKVLALNRDIMTDISRYDSEGNYYDTATKQLCLAYAYGDGKELSAKNQAMAVERFIYNIPINTYYAIDFSSLKILNDDIGGVTLTPEYTFSSFTKGQKITLKGETAEQFVRYRNTNLLDDNLRRMSCQKLYLNSFVSQLLPSLKKDINVPLKLYKDSSKYTVTNLDANIMVYLASTLATNYSGLNITSIKGKYVEKKDDRFAEYKINKTDLFEKILDIYYIKTR</sequence>
<evidence type="ECO:0000256" key="1">
    <source>
        <dbReference type="ARBA" id="ARBA00006068"/>
    </source>
</evidence>
<evidence type="ECO:0000259" key="4">
    <source>
        <dbReference type="Pfam" id="PF03816"/>
    </source>
</evidence>
<protein>
    <submittedName>
        <fullName evidence="5">LCP family protein</fullName>
    </submittedName>
</protein>